<dbReference type="VEuPathDB" id="AmoebaDB:ACA1_234110"/>
<dbReference type="AlphaFoldDB" id="L8H2J9"/>
<evidence type="ECO:0000256" key="2">
    <source>
        <dbReference type="ARBA" id="ARBA00022737"/>
    </source>
</evidence>
<feature type="domain" description="Rhodanese" evidence="4">
    <location>
        <begin position="180"/>
        <end position="316"/>
    </location>
</feature>
<dbReference type="SUPFAM" id="SSF52821">
    <property type="entry name" value="Rhodanese/Cell cycle control phosphatase"/>
    <property type="match status" value="2"/>
</dbReference>
<dbReference type="GeneID" id="14919742"/>
<dbReference type="OrthoDB" id="270167at2759"/>
<dbReference type="Pfam" id="PF00581">
    <property type="entry name" value="Rhodanese"/>
    <property type="match status" value="1"/>
</dbReference>
<dbReference type="Gene3D" id="3.40.250.10">
    <property type="entry name" value="Rhodanese-like domain"/>
    <property type="match status" value="2"/>
</dbReference>
<dbReference type="PROSITE" id="PS00683">
    <property type="entry name" value="RHODANESE_2"/>
    <property type="match status" value="1"/>
</dbReference>
<dbReference type="STRING" id="1257118.L8H2J9"/>
<accession>L8H2J9</accession>
<dbReference type="CDD" id="cd01449">
    <property type="entry name" value="TST_Repeat_2"/>
    <property type="match status" value="1"/>
</dbReference>
<dbReference type="CDD" id="cd01448">
    <property type="entry name" value="TST_Repeat_1"/>
    <property type="match status" value="1"/>
</dbReference>
<dbReference type="InterPro" id="IPR036873">
    <property type="entry name" value="Rhodanese-like_dom_sf"/>
</dbReference>
<dbReference type="RefSeq" id="XP_004341037.1">
    <property type="nucleotide sequence ID" value="XM_004340989.1"/>
</dbReference>
<evidence type="ECO:0000256" key="1">
    <source>
        <dbReference type="ARBA" id="ARBA00022679"/>
    </source>
</evidence>
<dbReference type="InterPro" id="IPR001763">
    <property type="entry name" value="Rhodanese-like_dom"/>
</dbReference>
<protein>
    <recommendedName>
        <fullName evidence="3">Sulfurtransferase</fullName>
    </recommendedName>
</protein>
<evidence type="ECO:0000313" key="5">
    <source>
        <dbReference type="EMBL" id="ELR18973.1"/>
    </source>
</evidence>
<name>L8H2J9_ACACF</name>
<sequence length="332" mass="36557">MEPTLVTSEWVKSRIAEGTHASKVVDCSWFLVPPSSPHRPVLAGAAYFDVDDVADRSEDKSPSPHMLPSPDQFAAWMDRHGITPDDHVLLYDHSNGLLTASARVWWTFRVFGHGRVSVLEGGYAGWPAGLEIPAQWRIVVPSDVPSGAAPASYPASYHPELVWGQEDVLKHIVSAGKQDDGRRHILLDARPGERFLGQAGEPRRGVPSGSVPGSVSFPFPQLFRKVERTNERGEVEAVHLLKSREELVELFAQRGVPIADKSGEQTHDEVAVAAMCGSGVTACPLALVLYTFGRPDVPIYDGSWTEWAFTAHPKQHLQQLPPDVVPLRKYHH</sequence>
<dbReference type="InterPro" id="IPR001307">
    <property type="entry name" value="Thiosulphate_STrfase_CS"/>
</dbReference>
<reference evidence="5 6" key="1">
    <citation type="journal article" date="2013" name="Genome Biol.">
        <title>Genome of Acanthamoeba castellanii highlights extensive lateral gene transfer and early evolution of tyrosine kinase signaling.</title>
        <authorList>
            <person name="Clarke M."/>
            <person name="Lohan A.J."/>
            <person name="Liu B."/>
            <person name="Lagkouvardos I."/>
            <person name="Roy S."/>
            <person name="Zafar N."/>
            <person name="Bertelli C."/>
            <person name="Schilde C."/>
            <person name="Kianianmomeni A."/>
            <person name="Burglin T.R."/>
            <person name="Frech C."/>
            <person name="Turcotte B."/>
            <person name="Kopec K.O."/>
            <person name="Synnott J.M."/>
            <person name="Choo C."/>
            <person name="Paponov I."/>
            <person name="Finkler A."/>
            <person name="Soon Heng Tan C."/>
            <person name="Hutchins A.P."/>
            <person name="Weinmeier T."/>
            <person name="Rattei T."/>
            <person name="Chu J.S."/>
            <person name="Gimenez G."/>
            <person name="Irimia M."/>
            <person name="Rigden D.J."/>
            <person name="Fitzpatrick D.A."/>
            <person name="Lorenzo-Morales J."/>
            <person name="Bateman A."/>
            <person name="Chiu C.H."/>
            <person name="Tang P."/>
            <person name="Hegemann P."/>
            <person name="Fromm H."/>
            <person name="Raoult D."/>
            <person name="Greub G."/>
            <person name="Miranda-Saavedra D."/>
            <person name="Chen N."/>
            <person name="Nash P."/>
            <person name="Ginger M.L."/>
            <person name="Horn M."/>
            <person name="Schaap P."/>
            <person name="Caler L."/>
            <person name="Loftus B."/>
        </authorList>
    </citation>
    <scope>NUCLEOTIDE SEQUENCE [LARGE SCALE GENOMIC DNA]</scope>
    <source>
        <strain evidence="5 6">Neff</strain>
    </source>
</reference>
<dbReference type="EMBL" id="KB007939">
    <property type="protein sequence ID" value="ELR18973.1"/>
    <property type="molecule type" value="Genomic_DNA"/>
</dbReference>
<dbReference type="InterPro" id="IPR045078">
    <property type="entry name" value="TST/MPST-like"/>
</dbReference>
<evidence type="ECO:0000259" key="4">
    <source>
        <dbReference type="PROSITE" id="PS50206"/>
    </source>
</evidence>
<organism evidence="5 6">
    <name type="scientific">Acanthamoeba castellanii (strain ATCC 30010 / Neff)</name>
    <dbReference type="NCBI Taxonomy" id="1257118"/>
    <lineage>
        <taxon>Eukaryota</taxon>
        <taxon>Amoebozoa</taxon>
        <taxon>Discosea</taxon>
        <taxon>Longamoebia</taxon>
        <taxon>Centramoebida</taxon>
        <taxon>Acanthamoebidae</taxon>
        <taxon>Acanthamoeba</taxon>
    </lineage>
</organism>
<evidence type="ECO:0000313" key="6">
    <source>
        <dbReference type="Proteomes" id="UP000011083"/>
    </source>
</evidence>
<dbReference type="PROSITE" id="PS50206">
    <property type="entry name" value="RHODANESE_3"/>
    <property type="match status" value="2"/>
</dbReference>
<gene>
    <name evidence="5" type="ORF">ACA1_234110</name>
</gene>
<feature type="domain" description="Rhodanese" evidence="4">
    <location>
        <begin position="18"/>
        <end position="132"/>
    </location>
</feature>
<dbReference type="GO" id="GO:0004792">
    <property type="term" value="F:thiosulfate-cyanide sulfurtransferase activity"/>
    <property type="evidence" value="ECO:0007669"/>
    <property type="project" value="InterPro"/>
</dbReference>
<dbReference type="Proteomes" id="UP000011083">
    <property type="component" value="Unassembled WGS sequence"/>
</dbReference>
<dbReference type="OMA" id="RPFIAYC"/>
<dbReference type="PANTHER" id="PTHR11364">
    <property type="entry name" value="THIOSULFATE SULFERTANSFERASE"/>
    <property type="match status" value="1"/>
</dbReference>
<keyword evidence="2" id="KW-0677">Repeat</keyword>
<keyword evidence="1 3" id="KW-0808">Transferase</keyword>
<dbReference type="SMART" id="SM00450">
    <property type="entry name" value="RHOD"/>
    <property type="match status" value="2"/>
</dbReference>
<evidence type="ECO:0000256" key="3">
    <source>
        <dbReference type="RuleBase" id="RU000507"/>
    </source>
</evidence>
<proteinExistence type="predicted"/>
<dbReference type="PANTHER" id="PTHR11364:SF27">
    <property type="entry name" value="SULFURTRANSFERASE"/>
    <property type="match status" value="1"/>
</dbReference>
<keyword evidence="6" id="KW-1185">Reference proteome</keyword>
<dbReference type="GO" id="GO:0005739">
    <property type="term" value="C:mitochondrion"/>
    <property type="evidence" value="ECO:0007669"/>
    <property type="project" value="TreeGrafter"/>
</dbReference>
<dbReference type="KEGG" id="acan:ACA1_234110"/>